<dbReference type="PANTHER" id="PTHR11610">
    <property type="entry name" value="LIPASE"/>
    <property type="match status" value="1"/>
</dbReference>
<dbReference type="OrthoDB" id="199913at2759"/>
<evidence type="ECO:0000256" key="2">
    <source>
        <dbReference type="ARBA" id="ARBA00010701"/>
    </source>
</evidence>
<feature type="domain" description="Lipase" evidence="7">
    <location>
        <begin position="93"/>
        <end position="321"/>
    </location>
</feature>
<dbReference type="VEuPathDB" id="VectorBase:MDOA003434"/>
<evidence type="ECO:0000256" key="1">
    <source>
        <dbReference type="ARBA" id="ARBA00004613"/>
    </source>
</evidence>
<dbReference type="InterPro" id="IPR029058">
    <property type="entry name" value="AB_hydrolase_fold"/>
</dbReference>
<evidence type="ECO:0000256" key="4">
    <source>
        <dbReference type="ARBA" id="ARBA00022729"/>
    </source>
</evidence>
<accession>A0A1I8MCB4</accession>
<dbReference type="PRINTS" id="PR00821">
    <property type="entry name" value="TAGLIPASE"/>
</dbReference>
<evidence type="ECO:0000256" key="6">
    <source>
        <dbReference type="SAM" id="SignalP"/>
    </source>
</evidence>
<dbReference type="GO" id="GO:0016298">
    <property type="term" value="F:lipase activity"/>
    <property type="evidence" value="ECO:0007669"/>
    <property type="project" value="InterPro"/>
</dbReference>
<evidence type="ECO:0000259" key="7">
    <source>
        <dbReference type="Pfam" id="PF00151"/>
    </source>
</evidence>
<feature type="chain" id="PRO_5044560141" description="Lipase domain-containing protein" evidence="6">
    <location>
        <begin position="24"/>
        <end position="354"/>
    </location>
</feature>
<keyword evidence="3" id="KW-0964">Secreted</keyword>
<dbReference type="SUPFAM" id="SSF53474">
    <property type="entry name" value="alpha/beta-Hydrolases"/>
    <property type="match status" value="1"/>
</dbReference>
<dbReference type="InterPro" id="IPR013818">
    <property type="entry name" value="Lipase"/>
</dbReference>
<dbReference type="InterPro" id="IPR000734">
    <property type="entry name" value="TAG_lipase"/>
</dbReference>
<comment type="subcellular location">
    <subcellularLocation>
        <location evidence="1">Secreted</location>
    </subcellularLocation>
</comment>
<dbReference type="EnsemblMetazoa" id="MDOA003434-RA">
    <property type="protein sequence ID" value="MDOA003434-PA"/>
    <property type="gene ID" value="MDOA003434"/>
</dbReference>
<protein>
    <recommendedName>
        <fullName evidence="7">Lipase domain-containing protein</fullName>
    </recommendedName>
</protein>
<dbReference type="Gene3D" id="3.40.50.1820">
    <property type="entry name" value="alpha/beta hydrolase"/>
    <property type="match status" value="1"/>
</dbReference>
<dbReference type="eggNOG" id="ENOG502SRF1">
    <property type="taxonomic scope" value="Eukaryota"/>
</dbReference>
<dbReference type="GO" id="GO:0005615">
    <property type="term" value="C:extracellular space"/>
    <property type="evidence" value="ECO:0007669"/>
    <property type="project" value="TreeGrafter"/>
</dbReference>
<evidence type="ECO:0000256" key="3">
    <source>
        <dbReference type="ARBA" id="ARBA00022525"/>
    </source>
</evidence>
<dbReference type="VEuPathDB" id="VectorBase:MDOMA2_021096"/>
<reference evidence="8" key="1">
    <citation type="submission" date="2020-05" db="UniProtKB">
        <authorList>
            <consortium name="EnsemblMetazoa"/>
        </authorList>
    </citation>
    <scope>IDENTIFICATION</scope>
    <source>
        <strain evidence="8">Aabys</strain>
    </source>
</reference>
<keyword evidence="4 6" id="KW-0732">Signal</keyword>
<organism evidence="8">
    <name type="scientific">Musca domestica</name>
    <name type="common">House fly</name>
    <dbReference type="NCBI Taxonomy" id="7370"/>
    <lineage>
        <taxon>Eukaryota</taxon>
        <taxon>Metazoa</taxon>
        <taxon>Ecdysozoa</taxon>
        <taxon>Arthropoda</taxon>
        <taxon>Hexapoda</taxon>
        <taxon>Insecta</taxon>
        <taxon>Pterygota</taxon>
        <taxon>Neoptera</taxon>
        <taxon>Endopterygota</taxon>
        <taxon>Diptera</taxon>
        <taxon>Brachycera</taxon>
        <taxon>Muscomorpha</taxon>
        <taxon>Muscoidea</taxon>
        <taxon>Muscidae</taxon>
        <taxon>Musca</taxon>
    </lineage>
</organism>
<proteinExistence type="inferred from homology"/>
<dbReference type="GO" id="GO:0017171">
    <property type="term" value="F:serine hydrolase activity"/>
    <property type="evidence" value="ECO:0007669"/>
    <property type="project" value="TreeGrafter"/>
</dbReference>
<name>A0A1I8MCB4_MUSDO</name>
<sequence>MKISNRIFQILICLTVGPAAVFLDDNVNAITSTAVTLKRANSNAINAGCNIFGPAALNQGRNIPRLENVSFQLRTPCIRRDFPLSRVKKLREFPEFDVKKKTIVFVAGWVVRMDRDYLEDMATAFHCRGGNNFLLFNPAGRISQLYVHSAANVEKLGQLIAIGLVTLSIPPENIHLIGHSLGAHIIGSAGRYYQKLTGLKLARLTGLDPARPCFVRPSVFPRLRRSDAKSVDVIHSNPTDLGLEDSLGHIDFYAGGLDVIKAGCKPLSILCSHEISIYYFMETVYPGGEKNFVGRRCRGYEELFYKKCSGSAAFMGYVANDSMKGVIYTPVRDRLPYGLNAKFTDRIPQQCGKC</sequence>
<evidence type="ECO:0000256" key="5">
    <source>
        <dbReference type="RuleBase" id="RU004262"/>
    </source>
</evidence>
<gene>
    <name evidence="8" type="primary">101899529</name>
</gene>
<dbReference type="AlphaFoldDB" id="A0A1I8MCB4"/>
<feature type="signal peptide" evidence="6">
    <location>
        <begin position="1"/>
        <end position="23"/>
    </location>
</feature>
<dbReference type="PANTHER" id="PTHR11610:SF149">
    <property type="entry name" value="FI01450P-RELATED"/>
    <property type="match status" value="1"/>
</dbReference>
<dbReference type="GO" id="GO:0016042">
    <property type="term" value="P:lipid catabolic process"/>
    <property type="evidence" value="ECO:0007669"/>
    <property type="project" value="TreeGrafter"/>
</dbReference>
<evidence type="ECO:0000313" key="8">
    <source>
        <dbReference type="EnsemblMetazoa" id="MDOA003434-PA"/>
    </source>
</evidence>
<dbReference type="Pfam" id="PF00151">
    <property type="entry name" value="Lipase"/>
    <property type="match status" value="1"/>
</dbReference>
<comment type="similarity">
    <text evidence="2 5">Belongs to the AB hydrolase superfamily. Lipase family.</text>
</comment>